<proteinExistence type="predicted"/>
<dbReference type="PANTHER" id="PTHR45663">
    <property type="entry name" value="GEO12009P1"/>
    <property type="match status" value="1"/>
</dbReference>
<dbReference type="Proteomes" id="UP001500795">
    <property type="component" value="Unassembled WGS sequence"/>
</dbReference>
<name>A0ABP6V813_9GAMM</name>
<dbReference type="SUPFAM" id="SSF52833">
    <property type="entry name" value="Thioredoxin-like"/>
    <property type="match status" value="1"/>
</dbReference>
<evidence type="ECO:0000256" key="1">
    <source>
        <dbReference type="SAM" id="SignalP"/>
    </source>
</evidence>
<dbReference type="Gene3D" id="3.40.30.10">
    <property type="entry name" value="Glutaredoxin"/>
    <property type="match status" value="1"/>
</dbReference>
<dbReference type="PANTHER" id="PTHR45663:SF11">
    <property type="entry name" value="GEO12009P1"/>
    <property type="match status" value="1"/>
</dbReference>
<comment type="caution">
    <text evidence="3">The sequence shown here is derived from an EMBL/GenBank/DDBJ whole genome shotgun (WGS) entry which is preliminary data.</text>
</comment>
<feature type="signal peptide" evidence="1">
    <location>
        <begin position="1"/>
        <end position="21"/>
    </location>
</feature>
<feature type="chain" id="PRO_5045827671" description="Thioredoxin domain-containing protein" evidence="1">
    <location>
        <begin position="22"/>
        <end position="127"/>
    </location>
</feature>
<dbReference type="InterPro" id="IPR036249">
    <property type="entry name" value="Thioredoxin-like_sf"/>
</dbReference>
<dbReference type="Pfam" id="PF00085">
    <property type="entry name" value="Thioredoxin"/>
    <property type="match status" value="1"/>
</dbReference>
<keyword evidence="1" id="KW-0732">Signal</keyword>
<keyword evidence="4" id="KW-1185">Reference proteome</keyword>
<dbReference type="RefSeq" id="WP_344954385.1">
    <property type="nucleotide sequence ID" value="NZ_BAABCX010000001.1"/>
</dbReference>
<dbReference type="InterPro" id="IPR013766">
    <property type="entry name" value="Thioredoxin_domain"/>
</dbReference>
<dbReference type="CDD" id="cd02947">
    <property type="entry name" value="TRX_family"/>
    <property type="match status" value="1"/>
</dbReference>
<evidence type="ECO:0000313" key="3">
    <source>
        <dbReference type="EMBL" id="GAA3528806.1"/>
    </source>
</evidence>
<dbReference type="PROSITE" id="PS51352">
    <property type="entry name" value="THIOREDOXIN_2"/>
    <property type="match status" value="1"/>
</dbReference>
<protein>
    <recommendedName>
        <fullName evidence="2">Thioredoxin domain-containing protein</fullName>
    </recommendedName>
</protein>
<sequence>MTLLKTLLCSVALLVGGLALAAGTQPFSQQAFAQLQADKAAVLVDVYADWCPVCQRQEAVLAPMLAEPEFAHVTLLKLDFDRQKEALRALGVNRQSTLILFDGGEEVARVLGETDPERLRAFLGQLR</sequence>
<dbReference type="EMBL" id="BAABCX010000001">
    <property type="protein sequence ID" value="GAA3528806.1"/>
    <property type="molecule type" value="Genomic_DNA"/>
</dbReference>
<evidence type="ECO:0000259" key="2">
    <source>
        <dbReference type="PROSITE" id="PS51352"/>
    </source>
</evidence>
<reference evidence="4" key="1">
    <citation type="journal article" date="2019" name="Int. J. Syst. Evol. Microbiol.">
        <title>The Global Catalogue of Microorganisms (GCM) 10K type strain sequencing project: providing services to taxonomists for standard genome sequencing and annotation.</title>
        <authorList>
            <consortium name="The Broad Institute Genomics Platform"/>
            <consortium name="The Broad Institute Genome Sequencing Center for Infectious Disease"/>
            <person name="Wu L."/>
            <person name="Ma J."/>
        </authorList>
    </citation>
    <scope>NUCLEOTIDE SEQUENCE [LARGE SCALE GENOMIC DNA]</scope>
    <source>
        <strain evidence="4">JCM 17110</strain>
    </source>
</reference>
<organism evidence="3 4">
    <name type="scientific">Zobellella aerophila</name>
    <dbReference type="NCBI Taxonomy" id="870480"/>
    <lineage>
        <taxon>Bacteria</taxon>
        <taxon>Pseudomonadati</taxon>
        <taxon>Pseudomonadota</taxon>
        <taxon>Gammaproteobacteria</taxon>
        <taxon>Aeromonadales</taxon>
        <taxon>Aeromonadaceae</taxon>
        <taxon>Zobellella</taxon>
    </lineage>
</organism>
<gene>
    <name evidence="3" type="ORF">GCM10022394_04980</name>
</gene>
<feature type="domain" description="Thioredoxin" evidence="2">
    <location>
        <begin position="13"/>
        <end position="127"/>
    </location>
</feature>
<accession>A0ABP6V813</accession>
<evidence type="ECO:0000313" key="4">
    <source>
        <dbReference type="Proteomes" id="UP001500795"/>
    </source>
</evidence>